<accession>K1JHP8</accession>
<organism evidence="1 2">
    <name type="scientific">Sutterella wadsworthensis 2_1_59BFAA</name>
    <dbReference type="NCBI Taxonomy" id="742823"/>
    <lineage>
        <taxon>Bacteria</taxon>
        <taxon>Pseudomonadati</taxon>
        <taxon>Pseudomonadota</taxon>
        <taxon>Betaproteobacteria</taxon>
        <taxon>Burkholderiales</taxon>
        <taxon>Sutterellaceae</taxon>
        <taxon>Sutterella</taxon>
    </lineage>
</organism>
<evidence type="ECO:0000313" key="1">
    <source>
        <dbReference type="EMBL" id="EKB31170.1"/>
    </source>
</evidence>
<gene>
    <name evidence="1" type="ORF">HMPREF9465_01275</name>
</gene>
<sequence length="80" mass="9120">MSSNDYISPKTALAYLVRSGLSKRAVAKYCDITPMTLYRIQNAPDGFAFRESTVKKMHDAYTRREQEMASDARVRKELGL</sequence>
<dbReference type="STRING" id="742823.HMPREF9465_01275"/>
<proteinExistence type="predicted"/>
<keyword evidence="2" id="KW-1185">Reference proteome</keyword>
<dbReference type="AlphaFoldDB" id="K1JHP8"/>
<reference evidence="1 2" key="1">
    <citation type="submission" date="2012-05" db="EMBL/GenBank/DDBJ databases">
        <title>The Genome Sequence of Sutterella wadsworthensis 2_1_59BFAA.</title>
        <authorList>
            <consortium name="The Broad Institute Genome Sequencing Platform"/>
            <person name="Earl A."/>
            <person name="Ward D."/>
            <person name="Feldgarden M."/>
            <person name="Gevers D."/>
            <person name="Daigneault M."/>
            <person name="Strauss J."/>
            <person name="Allen-Vercoe E."/>
            <person name="Walker B."/>
            <person name="Young S.K."/>
            <person name="Zeng Q."/>
            <person name="Gargeya S."/>
            <person name="Fitzgerald M."/>
            <person name="Haas B."/>
            <person name="Abouelleil A."/>
            <person name="Alvarado L."/>
            <person name="Arachchi H.M."/>
            <person name="Berlin A.M."/>
            <person name="Chapman S.B."/>
            <person name="Goldberg J."/>
            <person name="Griggs A."/>
            <person name="Gujja S."/>
            <person name="Hansen M."/>
            <person name="Howarth C."/>
            <person name="Imamovic A."/>
            <person name="Larimer J."/>
            <person name="McCowen C."/>
            <person name="Montmayeur A."/>
            <person name="Murphy C."/>
            <person name="Neiman D."/>
            <person name="Pearson M."/>
            <person name="Priest M."/>
            <person name="Roberts A."/>
            <person name="Saif S."/>
            <person name="Shea T."/>
            <person name="Sisk P."/>
            <person name="Sykes S."/>
            <person name="Wortman J."/>
            <person name="Nusbaum C."/>
            <person name="Birren B."/>
        </authorList>
    </citation>
    <scope>NUCLEOTIDE SEQUENCE [LARGE SCALE GENOMIC DNA]</scope>
    <source>
        <strain evidence="1 2">2_1_59BFAA</strain>
    </source>
</reference>
<evidence type="ECO:0008006" key="3">
    <source>
        <dbReference type="Google" id="ProtNLM"/>
    </source>
</evidence>
<dbReference type="HOGENOM" id="CLU_2588418_0_0_4"/>
<comment type="caution">
    <text evidence="1">The sequence shown here is derived from an EMBL/GenBank/DDBJ whole genome shotgun (WGS) entry which is preliminary data.</text>
</comment>
<name>K1JHP8_9BURK</name>
<protein>
    <recommendedName>
        <fullName evidence="3">Resolvase HTH domain-containing protein</fullName>
    </recommendedName>
</protein>
<evidence type="ECO:0000313" key="2">
    <source>
        <dbReference type="Proteomes" id="UP000005835"/>
    </source>
</evidence>
<dbReference type="Proteomes" id="UP000005835">
    <property type="component" value="Unassembled WGS sequence"/>
</dbReference>
<dbReference type="EMBL" id="ADMG01000031">
    <property type="protein sequence ID" value="EKB31170.1"/>
    <property type="molecule type" value="Genomic_DNA"/>
</dbReference>